<keyword evidence="4" id="KW-0472">Membrane</keyword>
<reference evidence="6 7" key="1">
    <citation type="submission" date="2015-06" db="EMBL/GenBank/DDBJ databases">
        <title>The Genome Sequence of Enterococcus durans 4EA1.</title>
        <authorList>
            <consortium name="The Broad Institute Genomics Platform"/>
            <consortium name="The Broad Institute Genome Sequencing Center for Infectious Disease"/>
            <person name="Earl A.M."/>
            <person name="Van Tyne D."/>
            <person name="Lebreton F."/>
            <person name="Saavedra J.T."/>
            <person name="Gilmore M.S."/>
            <person name="Manson Mcguire A."/>
            <person name="Clock S."/>
            <person name="Crupain M."/>
            <person name="Rangan U."/>
            <person name="Young S."/>
            <person name="Abouelleil A."/>
            <person name="Cao P."/>
            <person name="Chapman S.B."/>
            <person name="Griggs A."/>
            <person name="Priest M."/>
            <person name="Shea T."/>
            <person name="Wortman J."/>
            <person name="Nusbaum C."/>
            <person name="Birren B."/>
        </authorList>
    </citation>
    <scope>NUCLEOTIDE SEQUENCE [LARGE SCALE GENOMIC DNA]</scope>
    <source>
        <strain evidence="6 7">4EA1</strain>
    </source>
</reference>
<evidence type="ECO:0000256" key="3">
    <source>
        <dbReference type="ARBA" id="ARBA00022989"/>
    </source>
</evidence>
<dbReference type="NCBIfam" id="TIGR02228">
    <property type="entry name" value="sigpep_I_arch"/>
    <property type="match status" value="1"/>
</dbReference>
<dbReference type="RefSeq" id="WP_081133910.1">
    <property type="nucleotide sequence ID" value="NZ_CAXSSD010000020.1"/>
</dbReference>
<accession>A0A367CBK1</accession>
<protein>
    <recommendedName>
        <fullName evidence="5">Signal peptidase I</fullName>
        <ecNumber evidence="5">3.4.21.89</ecNumber>
    </recommendedName>
</protein>
<dbReference type="InterPro" id="IPR001733">
    <property type="entry name" value="Peptidase_S26B"/>
</dbReference>
<evidence type="ECO:0000313" key="7">
    <source>
        <dbReference type="Proteomes" id="UP000252797"/>
    </source>
</evidence>
<comment type="subcellular location">
    <subcellularLocation>
        <location evidence="1">Membrane</location>
    </subcellularLocation>
</comment>
<dbReference type="GO" id="GO:0016020">
    <property type="term" value="C:membrane"/>
    <property type="evidence" value="ECO:0007669"/>
    <property type="project" value="UniProtKB-SubCell"/>
</dbReference>
<sequence>MPLYKKITFFSSVSLVVLLALTLSIILLPRVFGLTPQIIEDHGMSPYYSKGSLIYVRPKNPNELLVGDVITYYENSGEHIMTRRVIAVEEEHQKFYTKADNQSQTESGVVSKRNIIGVPIFQIPYLGIVLSRTAFVWIRWLFFGIAFSLSAITAWNTLDTFKKRKRNHSFLSSHNVND</sequence>
<gene>
    <name evidence="6" type="ORF">EA71_00764</name>
</gene>
<keyword evidence="2" id="KW-0812">Transmembrane</keyword>
<dbReference type="GO" id="GO:0009003">
    <property type="term" value="F:signal peptidase activity"/>
    <property type="evidence" value="ECO:0007669"/>
    <property type="project" value="UniProtKB-EC"/>
</dbReference>
<proteinExistence type="predicted"/>
<comment type="caution">
    <text evidence="6">The sequence shown here is derived from an EMBL/GenBank/DDBJ whole genome shotgun (WGS) entry which is preliminary data.</text>
</comment>
<dbReference type="EMBL" id="LEPB01000004">
    <property type="protein sequence ID" value="RCA10035.1"/>
    <property type="molecule type" value="Genomic_DNA"/>
</dbReference>
<dbReference type="Proteomes" id="UP000252797">
    <property type="component" value="Unassembled WGS sequence"/>
</dbReference>
<dbReference type="InterPro" id="IPR036286">
    <property type="entry name" value="LexA/Signal_pep-like_sf"/>
</dbReference>
<dbReference type="GO" id="GO:0006465">
    <property type="term" value="P:signal peptide processing"/>
    <property type="evidence" value="ECO:0007669"/>
    <property type="project" value="UniProtKB-UniRule"/>
</dbReference>
<dbReference type="EC" id="3.4.21.89" evidence="5"/>
<evidence type="ECO:0000313" key="6">
    <source>
        <dbReference type="EMBL" id="RCA10035.1"/>
    </source>
</evidence>
<keyword evidence="3" id="KW-1133">Transmembrane helix</keyword>
<name>A0A367CBK1_9ENTE</name>
<evidence type="ECO:0000256" key="2">
    <source>
        <dbReference type="ARBA" id="ARBA00022692"/>
    </source>
</evidence>
<dbReference type="GO" id="GO:0004252">
    <property type="term" value="F:serine-type endopeptidase activity"/>
    <property type="evidence" value="ECO:0007669"/>
    <property type="project" value="UniProtKB-UniRule"/>
</dbReference>
<dbReference type="STRING" id="53345.LIU_05045"/>
<dbReference type="SUPFAM" id="SSF51306">
    <property type="entry name" value="LexA/Signal peptidase"/>
    <property type="match status" value="1"/>
</dbReference>
<evidence type="ECO:0000256" key="5">
    <source>
        <dbReference type="NCBIfam" id="TIGR02228"/>
    </source>
</evidence>
<evidence type="ECO:0000256" key="4">
    <source>
        <dbReference type="ARBA" id="ARBA00023136"/>
    </source>
</evidence>
<organism evidence="6 7">
    <name type="scientific">Enterococcus durans</name>
    <dbReference type="NCBI Taxonomy" id="53345"/>
    <lineage>
        <taxon>Bacteria</taxon>
        <taxon>Bacillati</taxon>
        <taxon>Bacillota</taxon>
        <taxon>Bacilli</taxon>
        <taxon>Lactobacillales</taxon>
        <taxon>Enterococcaceae</taxon>
        <taxon>Enterococcus</taxon>
    </lineage>
</organism>
<evidence type="ECO:0000256" key="1">
    <source>
        <dbReference type="ARBA" id="ARBA00004370"/>
    </source>
</evidence>
<dbReference type="AlphaFoldDB" id="A0A367CBK1"/>